<keyword evidence="2" id="KW-1185">Reference proteome</keyword>
<protein>
    <submittedName>
        <fullName evidence="1">Uncharacterized protein</fullName>
    </submittedName>
</protein>
<evidence type="ECO:0000313" key="2">
    <source>
        <dbReference type="Proteomes" id="UP001164746"/>
    </source>
</evidence>
<name>A0ABY7ELJ3_MYAAR</name>
<dbReference type="Proteomes" id="UP001164746">
    <property type="component" value="Chromosome 7"/>
</dbReference>
<dbReference type="EMBL" id="CP111018">
    <property type="protein sequence ID" value="WAR09989.1"/>
    <property type="molecule type" value="Genomic_DNA"/>
</dbReference>
<reference evidence="1" key="1">
    <citation type="submission" date="2022-11" db="EMBL/GenBank/DDBJ databases">
        <title>Centuries of genome instability and evolution in soft-shell clam transmissible cancer (bioRxiv).</title>
        <authorList>
            <person name="Hart S.F.M."/>
            <person name="Yonemitsu M.A."/>
            <person name="Giersch R.M."/>
            <person name="Beal B.F."/>
            <person name="Arriagada G."/>
            <person name="Davis B.W."/>
            <person name="Ostrander E.A."/>
            <person name="Goff S.P."/>
            <person name="Metzger M.J."/>
        </authorList>
    </citation>
    <scope>NUCLEOTIDE SEQUENCE</scope>
    <source>
        <strain evidence="1">MELC-2E11</strain>
        <tissue evidence="1">Siphon/mantle</tissue>
    </source>
</reference>
<sequence length="227" mass="25785">MVSNDKLLIYVDADLKSRFMKSESYTVDMVAPQYIRLDVDFQNLYQKNQSYKIEIVQRRTVRYALNRFHYTRSGNSILNEFCWETPKSGMVKLQLTGSKSTTILLITLINGQHPRQDQSTSSASTYHLRINSSSASRGLYSSGMDNQPQWPRLPPWYFSRGSSPPSPSNGDRQQLKDPSQVLSCADGYSSMASPCKSERLIFQSHCCGVTKSLKYNNIFKIIVLIGV</sequence>
<organism evidence="1 2">
    <name type="scientific">Mya arenaria</name>
    <name type="common">Soft-shell clam</name>
    <dbReference type="NCBI Taxonomy" id="6604"/>
    <lineage>
        <taxon>Eukaryota</taxon>
        <taxon>Metazoa</taxon>
        <taxon>Spiralia</taxon>
        <taxon>Lophotrochozoa</taxon>
        <taxon>Mollusca</taxon>
        <taxon>Bivalvia</taxon>
        <taxon>Autobranchia</taxon>
        <taxon>Heteroconchia</taxon>
        <taxon>Euheterodonta</taxon>
        <taxon>Imparidentia</taxon>
        <taxon>Neoheterodontei</taxon>
        <taxon>Myida</taxon>
        <taxon>Myoidea</taxon>
        <taxon>Myidae</taxon>
        <taxon>Mya</taxon>
    </lineage>
</organism>
<evidence type="ECO:0000313" key="1">
    <source>
        <dbReference type="EMBL" id="WAR09989.1"/>
    </source>
</evidence>
<proteinExistence type="predicted"/>
<accession>A0ABY7ELJ3</accession>
<gene>
    <name evidence="1" type="ORF">MAR_035065</name>
</gene>